<feature type="region of interest" description="Disordered" evidence="1">
    <location>
        <begin position="89"/>
        <end position="112"/>
    </location>
</feature>
<name>A0A2T1DU50_9CYAN</name>
<accession>A0A2T1DU50</accession>
<dbReference type="Proteomes" id="UP000239576">
    <property type="component" value="Unassembled WGS sequence"/>
</dbReference>
<evidence type="ECO:0000313" key="3">
    <source>
        <dbReference type="Proteomes" id="UP000239576"/>
    </source>
</evidence>
<comment type="caution">
    <text evidence="2">The sequence shown here is derived from an EMBL/GenBank/DDBJ whole genome shotgun (WGS) entry which is preliminary data.</text>
</comment>
<protein>
    <recommendedName>
        <fullName evidence="4">Helix-turn-helix domain-containing protein</fullName>
    </recommendedName>
</protein>
<organism evidence="2 3">
    <name type="scientific">Stenomitos frigidus ULC18</name>
    <dbReference type="NCBI Taxonomy" id="2107698"/>
    <lineage>
        <taxon>Bacteria</taxon>
        <taxon>Bacillati</taxon>
        <taxon>Cyanobacteriota</taxon>
        <taxon>Cyanophyceae</taxon>
        <taxon>Leptolyngbyales</taxon>
        <taxon>Leptolyngbyaceae</taxon>
        <taxon>Stenomitos</taxon>
    </lineage>
</organism>
<reference evidence="2 3" key="2">
    <citation type="submission" date="2018-03" db="EMBL/GenBank/DDBJ databases">
        <title>The ancient ancestry and fast evolution of plastids.</title>
        <authorList>
            <person name="Moore K.R."/>
            <person name="Magnabosco C."/>
            <person name="Momper L."/>
            <person name="Gold D.A."/>
            <person name="Bosak T."/>
            <person name="Fournier G.P."/>
        </authorList>
    </citation>
    <scope>NUCLEOTIDE SEQUENCE [LARGE SCALE GENOMIC DNA]</scope>
    <source>
        <strain evidence="2 3">ULC18</strain>
    </source>
</reference>
<reference evidence="3" key="1">
    <citation type="submission" date="2018-02" db="EMBL/GenBank/DDBJ databases">
        <authorList>
            <person name="Moore K."/>
            <person name="Momper L."/>
        </authorList>
    </citation>
    <scope>NUCLEOTIDE SEQUENCE [LARGE SCALE GENOMIC DNA]</scope>
    <source>
        <strain evidence="3">ULC18</strain>
    </source>
</reference>
<dbReference type="EMBL" id="PVWK01000155">
    <property type="protein sequence ID" value="PSB24036.1"/>
    <property type="molecule type" value="Genomic_DNA"/>
</dbReference>
<dbReference type="RefSeq" id="WP_106260515.1">
    <property type="nucleotide sequence ID" value="NZ_CAWNSW010000054.1"/>
</dbReference>
<keyword evidence="3" id="KW-1185">Reference proteome</keyword>
<dbReference type="AlphaFoldDB" id="A0A2T1DU50"/>
<sequence length="112" mass="13133">MNPRPLTDREQHLIDRYSYCQLGMTPQTFYAKWHVSQEAIAAICSRSTSTVRCWFRRGRSYRRPTAIDLRHLALMDFLLEHFEQMPPDLGTALCPPQQSKTEAQRRQKSIPP</sequence>
<evidence type="ECO:0008006" key="4">
    <source>
        <dbReference type="Google" id="ProtNLM"/>
    </source>
</evidence>
<gene>
    <name evidence="2" type="ORF">C7B82_28670</name>
</gene>
<evidence type="ECO:0000313" key="2">
    <source>
        <dbReference type="EMBL" id="PSB24036.1"/>
    </source>
</evidence>
<dbReference type="OrthoDB" id="532665at2"/>
<proteinExistence type="predicted"/>
<evidence type="ECO:0000256" key="1">
    <source>
        <dbReference type="SAM" id="MobiDB-lite"/>
    </source>
</evidence>